<keyword evidence="3" id="KW-0967">Endosome</keyword>
<dbReference type="Gene3D" id="3.60.10.10">
    <property type="entry name" value="Endonuclease/exonuclease/phosphatase"/>
    <property type="match status" value="1"/>
</dbReference>
<evidence type="ECO:0000259" key="6">
    <source>
        <dbReference type="SMART" id="SM00128"/>
    </source>
</evidence>
<dbReference type="InterPro" id="IPR036691">
    <property type="entry name" value="Endo/exonu/phosph_ase_sf"/>
</dbReference>
<organism evidence="8 9">
    <name type="scientific">Cafeteria roenbergensis</name>
    <name type="common">Marine flagellate</name>
    <dbReference type="NCBI Taxonomy" id="33653"/>
    <lineage>
        <taxon>Eukaryota</taxon>
        <taxon>Sar</taxon>
        <taxon>Stramenopiles</taxon>
        <taxon>Bigyra</taxon>
        <taxon>Opalozoa</taxon>
        <taxon>Bicosoecida</taxon>
        <taxon>Cafeteriaceae</taxon>
        <taxon>Cafeteria</taxon>
    </lineage>
</organism>
<comment type="subcellular location">
    <subcellularLocation>
        <location evidence="2">Cytoplasmic vesicle</location>
        <location evidence="2">Phagosome membrane</location>
    </subcellularLocation>
    <subcellularLocation>
        <location evidence="1">Early endosome membrane</location>
    </subcellularLocation>
</comment>
<dbReference type="SMART" id="SM00128">
    <property type="entry name" value="IPPc"/>
    <property type="match status" value="1"/>
</dbReference>
<dbReference type="Gene3D" id="1.10.555.10">
    <property type="entry name" value="Rho GTPase activation protein"/>
    <property type="match status" value="1"/>
</dbReference>
<feature type="region of interest" description="Disordered" evidence="5">
    <location>
        <begin position="616"/>
        <end position="725"/>
    </location>
</feature>
<gene>
    <name evidence="8" type="ORF">FNF29_04739</name>
</gene>
<name>A0A5A8CFB2_CAFRO</name>
<feature type="domain" description="Rho-GAP" evidence="7">
    <location>
        <begin position="728"/>
        <end position="936"/>
    </location>
</feature>
<dbReference type="InterPro" id="IPR013783">
    <property type="entry name" value="Ig-like_fold"/>
</dbReference>
<evidence type="ECO:0008006" key="10">
    <source>
        <dbReference type="Google" id="ProtNLM"/>
    </source>
</evidence>
<dbReference type="SMART" id="SM00324">
    <property type="entry name" value="RhoGAP"/>
    <property type="match status" value="1"/>
</dbReference>
<dbReference type="InterPro" id="IPR000300">
    <property type="entry name" value="IPPc"/>
</dbReference>
<dbReference type="GO" id="GO:0031901">
    <property type="term" value="C:early endosome membrane"/>
    <property type="evidence" value="ECO:0007669"/>
    <property type="project" value="UniProtKB-SubCell"/>
</dbReference>
<dbReference type="GO" id="GO:0046856">
    <property type="term" value="P:phosphatidylinositol dephosphorylation"/>
    <property type="evidence" value="ECO:0007669"/>
    <property type="project" value="InterPro"/>
</dbReference>
<dbReference type="AlphaFoldDB" id="A0A5A8CFB2"/>
<keyword evidence="9" id="KW-1185">Reference proteome</keyword>
<dbReference type="Pfam" id="PF21310">
    <property type="entry name" value="OCRL-like_ASH"/>
    <property type="match status" value="1"/>
</dbReference>
<sequence>MAGPESAFGSTKDSPLSRALLVADAVSADGNAFSPTHIELLRSSWIANEVKKREAEYTRVRPLRSFVCTWNVNGKIPAESIDGWLTAGLRGADALPDLYVVGLQELVDLTATNVALGALSDLSARRSAEWESLVLATLESAAAALPKGGRDGASAAGAGAGRAAAATGAAKPGGGSRGPVFTTVGSETMVGLHILVIAKTALLPHIGAVQAAQVATGVLGIMGNKGAVAVRFRVHDTTLCFLCAHLAAHRGAVAARNADFGAIMSRLSFPASVEAADVDLAVSAAAAGRPAGAVAALLRPAGAEAESGRNFREMSKLGVDHHDIIVFLGDLNYRLDESLTIDEAHRLAAAGAVSELLPYDQLTRERELCNAFHGFSEAPLVFPPTFKVVPGSDSYERRRDGKQRAPAWCDRVLWRCSRALPADAVRPLLYNSSAERTSDHKPVHALLELDARAVVSAKRDAVRAEVVSMADRIENEHVPRLKLSRTSVDVGTVTFGRPSVRQVTLSNVGKSAAPWRFVPKPGQTAPTPGWLAVSPAAGYLPPGSDAVVVLNVVAGVAEARDAAVGRSSLDDTLVIRVEAGSDHYLSVGGTLAPTAAGLSLLQLARTHCPVTHLVQTPDGPLPPEHWAAKRAAADVDRATGAAGRASPGSGVATSAPATSADGGAVPPADRHSDLPGGGPSGASAGRGASGPPTGPPASRPEPLERAGPPSPGAGGARPAGVQELPPALPVPKEVWILVDRIIRPDGGHGVHTPGVFTVSADEAELEICRECVDSARRIPDDAASPVAAGAMLLRLLGSLREPVIPESLFPGRDLVPASSVSVRRWTAAMLALLPALHYNVLVYVMSVARESIKPPGAEGGVAADPNELAHALAQCLFRQASPSFIPSTAASPASGDARSGDFSASHQPSGDLGRLSGAALARAHAVTLELLTAPSLRM</sequence>
<dbReference type="InterPro" id="IPR046985">
    <property type="entry name" value="IP5"/>
</dbReference>
<dbReference type="Pfam" id="PF00620">
    <property type="entry name" value="RhoGAP"/>
    <property type="match status" value="1"/>
</dbReference>
<evidence type="ECO:0000313" key="9">
    <source>
        <dbReference type="Proteomes" id="UP000323011"/>
    </source>
</evidence>
<dbReference type="GO" id="GO:0030670">
    <property type="term" value="C:phagocytic vesicle membrane"/>
    <property type="evidence" value="ECO:0007669"/>
    <property type="project" value="UniProtKB-SubCell"/>
</dbReference>
<dbReference type="Proteomes" id="UP000323011">
    <property type="component" value="Unassembled WGS sequence"/>
</dbReference>
<dbReference type="Gene3D" id="2.60.40.10">
    <property type="entry name" value="Immunoglobulins"/>
    <property type="match status" value="1"/>
</dbReference>
<evidence type="ECO:0000256" key="3">
    <source>
        <dbReference type="ARBA" id="ARBA00022753"/>
    </source>
</evidence>
<feature type="compositionally biased region" description="Low complexity" evidence="5">
    <location>
        <begin position="681"/>
        <end position="691"/>
    </location>
</feature>
<dbReference type="PANTHER" id="PTHR11200">
    <property type="entry name" value="INOSITOL 5-PHOSPHATASE"/>
    <property type="match status" value="1"/>
</dbReference>
<evidence type="ECO:0000259" key="7">
    <source>
        <dbReference type="SMART" id="SM00324"/>
    </source>
</evidence>
<dbReference type="SUPFAM" id="SSF48350">
    <property type="entry name" value="GTPase activation domain, GAP"/>
    <property type="match status" value="1"/>
</dbReference>
<evidence type="ECO:0000256" key="2">
    <source>
        <dbReference type="ARBA" id="ARBA00004580"/>
    </source>
</evidence>
<dbReference type="GO" id="GO:0004439">
    <property type="term" value="F:phosphatidylinositol-4,5-bisphosphate 5-phosphatase activity"/>
    <property type="evidence" value="ECO:0007669"/>
    <property type="project" value="TreeGrafter"/>
</dbReference>
<dbReference type="InterPro" id="IPR008936">
    <property type="entry name" value="Rho_GTPase_activation_prot"/>
</dbReference>
<dbReference type="EMBL" id="VLTN01000028">
    <property type="protein sequence ID" value="KAA0151264.1"/>
    <property type="molecule type" value="Genomic_DNA"/>
</dbReference>
<evidence type="ECO:0000256" key="4">
    <source>
        <dbReference type="ARBA" id="ARBA00023329"/>
    </source>
</evidence>
<dbReference type="InterPro" id="IPR048869">
    <property type="entry name" value="OCRL-1_2_ASH"/>
</dbReference>
<evidence type="ECO:0000313" key="8">
    <source>
        <dbReference type="EMBL" id="KAA0151264.1"/>
    </source>
</evidence>
<dbReference type="SUPFAM" id="SSF56219">
    <property type="entry name" value="DNase I-like"/>
    <property type="match status" value="1"/>
</dbReference>
<proteinExistence type="predicted"/>
<accession>A0A5A8CFB2</accession>
<comment type="caution">
    <text evidence="8">The sequence shown here is derived from an EMBL/GenBank/DDBJ whole genome shotgun (WGS) entry which is preliminary data.</text>
</comment>
<dbReference type="PANTHER" id="PTHR11200:SF300">
    <property type="entry name" value="TYPE II INOSITOL 1,4,5-TRISPHOSPHATE 5-PHOSPHATASE"/>
    <property type="match status" value="1"/>
</dbReference>
<evidence type="ECO:0000256" key="5">
    <source>
        <dbReference type="SAM" id="MobiDB-lite"/>
    </source>
</evidence>
<dbReference type="InterPro" id="IPR000198">
    <property type="entry name" value="RhoGAP_dom"/>
</dbReference>
<protein>
    <recommendedName>
        <fullName evidence="10">Rho-GAP domain-containing protein</fullName>
    </recommendedName>
</protein>
<dbReference type="Pfam" id="PF22669">
    <property type="entry name" value="Exo_endo_phos2"/>
    <property type="match status" value="1"/>
</dbReference>
<keyword evidence="4" id="KW-0968">Cytoplasmic vesicle</keyword>
<dbReference type="GO" id="GO:0007165">
    <property type="term" value="P:signal transduction"/>
    <property type="evidence" value="ECO:0007669"/>
    <property type="project" value="InterPro"/>
</dbReference>
<evidence type="ECO:0000256" key="1">
    <source>
        <dbReference type="ARBA" id="ARBA00004146"/>
    </source>
</evidence>
<feature type="domain" description="Inositol polyphosphate-related phosphatase" evidence="6">
    <location>
        <begin position="61"/>
        <end position="455"/>
    </location>
</feature>
<feature type="region of interest" description="Disordered" evidence="5">
    <location>
        <begin position="888"/>
        <end position="909"/>
    </location>
</feature>
<reference evidence="8 9" key="1">
    <citation type="submission" date="2019-07" db="EMBL/GenBank/DDBJ databases">
        <title>Genomes of Cafeteria roenbergensis.</title>
        <authorList>
            <person name="Fischer M.G."/>
            <person name="Hackl T."/>
            <person name="Roman M."/>
        </authorList>
    </citation>
    <scope>NUCLEOTIDE SEQUENCE [LARGE SCALE GENOMIC DNA]</scope>
    <source>
        <strain evidence="8 9">BVI</strain>
    </source>
</reference>